<dbReference type="AlphaFoldDB" id="A0A8J2SVQ3"/>
<reference evidence="1" key="1">
    <citation type="submission" date="2021-11" db="EMBL/GenBank/DDBJ databases">
        <authorList>
            <consortium name="Genoscope - CEA"/>
            <person name="William W."/>
        </authorList>
    </citation>
    <scope>NUCLEOTIDE SEQUENCE</scope>
</reference>
<dbReference type="Gene3D" id="3.40.20.10">
    <property type="entry name" value="Severin"/>
    <property type="match status" value="1"/>
</dbReference>
<protein>
    <recommendedName>
        <fullName evidence="3">ADF-H domain-containing protein</fullName>
    </recommendedName>
</protein>
<gene>
    <name evidence="1" type="ORF">PECAL_4P20590</name>
</gene>
<dbReference type="Proteomes" id="UP000789595">
    <property type="component" value="Unassembled WGS sequence"/>
</dbReference>
<proteinExistence type="predicted"/>
<keyword evidence="2" id="KW-1185">Reference proteome</keyword>
<dbReference type="OrthoDB" id="199553at2759"/>
<comment type="caution">
    <text evidence="1">The sequence shown here is derived from an EMBL/GenBank/DDBJ whole genome shotgun (WGS) entry which is preliminary data.</text>
</comment>
<accession>A0A8J2SVQ3</accession>
<evidence type="ECO:0000313" key="2">
    <source>
        <dbReference type="Proteomes" id="UP000789595"/>
    </source>
</evidence>
<dbReference type="SUPFAM" id="SSF55753">
    <property type="entry name" value="Actin depolymerizing proteins"/>
    <property type="match status" value="1"/>
</dbReference>
<evidence type="ECO:0000313" key="1">
    <source>
        <dbReference type="EMBL" id="CAH0374757.1"/>
    </source>
</evidence>
<organism evidence="1 2">
    <name type="scientific">Pelagomonas calceolata</name>
    <dbReference type="NCBI Taxonomy" id="35677"/>
    <lineage>
        <taxon>Eukaryota</taxon>
        <taxon>Sar</taxon>
        <taxon>Stramenopiles</taxon>
        <taxon>Ochrophyta</taxon>
        <taxon>Pelagophyceae</taxon>
        <taxon>Pelagomonadales</taxon>
        <taxon>Pelagomonadaceae</taxon>
        <taxon>Pelagomonas</taxon>
    </lineage>
</organism>
<name>A0A8J2SVQ3_9STRA</name>
<sequence>MAETYARMDKSSADGMKTADAAVAAVVDGWARVRDDSMSNVEWVVYVLDGKTYRLAAEGSGRPELVAALDEAAVNFCGLLDGPANARKFYHLLYVGADVGIIKRNKAQLQKSAVFNAMPGAAGEVQLPADAKTPERLAELLV</sequence>
<evidence type="ECO:0008006" key="3">
    <source>
        <dbReference type="Google" id="ProtNLM"/>
    </source>
</evidence>
<dbReference type="InterPro" id="IPR029006">
    <property type="entry name" value="ADF-H/Gelsolin-like_dom_sf"/>
</dbReference>
<dbReference type="EMBL" id="CAKKNE010000004">
    <property type="protein sequence ID" value="CAH0374757.1"/>
    <property type="molecule type" value="Genomic_DNA"/>
</dbReference>